<accession>A0A1I5EER8</accession>
<protein>
    <submittedName>
        <fullName evidence="4">Transcriptional regulator, TetR family</fullName>
    </submittedName>
</protein>
<dbReference type="RefSeq" id="WP_090964812.1">
    <property type="nucleotide sequence ID" value="NZ_FOVG01000003.1"/>
</dbReference>
<dbReference type="InterPro" id="IPR009057">
    <property type="entry name" value="Homeodomain-like_sf"/>
</dbReference>
<dbReference type="Proteomes" id="UP000198968">
    <property type="component" value="Unassembled WGS sequence"/>
</dbReference>
<dbReference type="InterPro" id="IPR001647">
    <property type="entry name" value="HTH_TetR"/>
</dbReference>
<dbReference type="PRINTS" id="PR00455">
    <property type="entry name" value="HTHTETR"/>
</dbReference>
<dbReference type="InterPro" id="IPR023772">
    <property type="entry name" value="DNA-bd_HTH_TetR-type_CS"/>
</dbReference>
<reference evidence="5" key="1">
    <citation type="submission" date="2016-10" db="EMBL/GenBank/DDBJ databases">
        <authorList>
            <person name="Varghese N."/>
            <person name="Submissions S."/>
        </authorList>
    </citation>
    <scope>NUCLEOTIDE SEQUENCE [LARGE SCALE GENOMIC DNA]</scope>
    <source>
        <strain evidence="5">OV426</strain>
    </source>
</reference>
<keyword evidence="5" id="KW-1185">Reference proteome</keyword>
<gene>
    <name evidence="4" type="ORF">SAMN05428971_2898</name>
</gene>
<keyword evidence="1 2" id="KW-0238">DNA-binding</keyword>
<dbReference type="AlphaFoldDB" id="A0A1I5EER8"/>
<dbReference type="PROSITE" id="PS01081">
    <property type="entry name" value="HTH_TETR_1"/>
    <property type="match status" value="1"/>
</dbReference>
<sequence>MVRTTKIVTDATRRKILNAAEVCFCHSGISRTTLQSVATQAGVTRGAVYWHFVDKEDLLRGVVERLSFSLLSELKRINHVHNQPVTALRDVLLESLATVLKNNQLKRLIRIVYFSDEYFRLSASNGVTVRFDEYEFIEIVTTIIRRSKQLNQTACCVDEKRQSCLIFSTYMSVLKYAVIMPRDHWIVREGTENLRWVLKQGDIL</sequence>
<dbReference type="OrthoDB" id="5816932at2"/>
<name>A0A1I5EER8_9GAMM</name>
<dbReference type="PANTHER" id="PTHR43479">
    <property type="entry name" value="ACREF/ENVCD OPERON REPRESSOR-RELATED"/>
    <property type="match status" value="1"/>
</dbReference>
<dbReference type="GO" id="GO:0003677">
    <property type="term" value="F:DNA binding"/>
    <property type="evidence" value="ECO:0007669"/>
    <property type="project" value="UniProtKB-UniRule"/>
</dbReference>
<dbReference type="EMBL" id="FOVG01000003">
    <property type="protein sequence ID" value="SFO09843.1"/>
    <property type="molecule type" value="Genomic_DNA"/>
</dbReference>
<dbReference type="InterPro" id="IPR050624">
    <property type="entry name" value="HTH-type_Tx_Regulator"/>
</dbReference>
<proteinExistence type="predicted"/>
<feature type="domain" description="HTH tetR-type" evidence="3">
    <location>
        <begin position="10"/>
        <end position="70"/>
    </location>
</feature>
<dbReference type="SUPFAM" id="SSF46689">
    <property type="entry name" value="Homeodomain-like"/>
    <property type="match status" value="1"/>
</dbReference>
<dbReference type="Gene3D" id="1.10.357.10">
    <property type="entry name" value="Tetracycline Repressor, domain 2"/>
    <property type="match status" value="1"/>
</dbReference>
<feature type="DNA-binding region" description="H-T-H motif" evidence="2">
    <location>
        <begin position="33"/>
        <end position="52"/>
    </location>
</feature>
<evidence type="ECO:0000256" key="1">
    <source>
        <dbReference type="ARBA" id="ARBA00023125"/>
    </source>
</evidence>
<dbReference type="PANTHER" id="PTHR43479:SF11">
    <property type="entry name" value="ACREF_ENVCD OPERON REPRESSOR-RELATED"/>
    <property type="match status" value="1"/>
</dbReference>
<evidence type="ECO:0000256" key="2">
    <source>
        <dbReference type="PROSITE-ProRule" id="PRU00335"/>
    </source>
</evidence>
<dbReference type="PROSITE" id="PS50977">
    <property type="entry name" value="HTH_TETR_2"/>
    <property type="match status" value="1"/>
</dbReference>
<evidence type="ECO:0000313" key="5">
    <source>
        <dbReference type="Proteomes" id="UP000198968"/>
    </source>
</evidence>
<evidence type="ECO:0000313" key="4">
    <source>
        <dbReference type="EMBL" id="SFO09843.1"/>
    </source>
</evidence>
<organism evidence="4 5">
    <name type="scientific">Candidatus Pantoea varia</name>
    <dbReference type="NCBI Taxonomy" id="1881036"/>
    <lineage>
        <taxon>Bacteria</taxon>
        <taxon>Pseudomonadati</taxon>
        <taxon>Pseudomonadota</taxon>
        <taxon>Gammaproteobacteria</taxon>
        <taxon>Enterobacterales</taxon>
        <taxon>Erwiniaceae</taxon>
        <taxon>Pantoea</taxon>
    </lineage>
</organism>
<evidence type="ECO:0000259" key="3">
    <source>
        <dbReference type="PROSITE" id="PS50977"/>
    </source>
</evidence>
<dbReference type="Pfam" id="PF00440">
    <property type="entry name" value="TetR_N"/>
    <property type="match status" value="1"/>
</dbReference>